<sequence>MNRFFVLLCCIFGAVAPSFTQARLDTNTFIFSRILPVSPTHVVTVQQNWSRNGLPLQLYFQSISSTSAAKTEKLVSLKMGVLKALVKDIFIWDGKLNLLTSLYHPGPGRSNFILQQYDAKTLKEDHSQIIDAVATPMPSSSSSYLGYCISPDSSHIGFYSWIYAYSEDSVRLNVQVFDQNLDKKWSKQYTLPYLNNRFLINNCALRNNGEFFLFAENYDGRIGATAVIRASRVEHMAIHLRQDLDTVRVLRPQLEKGAFFSSIKFGLAPDETLYGIGIWQIPRFATESGLYTLKMPLGSETFTQNLESLPKDLYQNALREARQDSVFGNHYTASSFFDFGIQKLNFQPQGQIYLFARYFESMMVLRLNADTKTEYVSIIPTLKYGFLNNTYNANLFFKGDSVFCLQTQVLDPLYPSHKLIRIGAKGEFIHSVVQSRITARKPQFILNTDYCEQVDPTHIILTATDSTLPYFSPRTLTFRIELIDNVFKDN</sequence>
<dbReference type="KEGG" id="hhy:Halhy_2843"/>
<dbReference type="AlphaFoldDB" id="F4L349"/>
<evidence type="ECO:0000313" key="3">
    <source>
        <dbReference type="Proteomes" id="UP000008461"/>
    </source>
</evidence>
<keyword evidence="1" id="KW-0732">Signal</keyword>
<accession>F4L349</accession>
<feature type="signal peptide" evidence="1">
    <location>
        <begin position="1"/>
        <end position="22"/>
    </location>
</feature>
<evidence type="ECO:0000313" key="2">
    <source>
        <dbReference type="EMBL" id="AEE50708.1"/>
    </source>
</evidence>
<organism evidence="2 3">
    <name type="scientific">Haliscomenobacter hydrossis (strain ATCC 27775 / DSM 1100 / LMG 10767 / O)</name>
    <dbReference type="NCBI Taxonomy" id="760192"/>
    <lineage>
        <taxon>Bacteria</taxon>
        <taxon>Pseudomonadati</taxon>
        <taxon>Bacteroidota</taxon>
        <taxon>Saprospiria</taxon>
        <taxon>Saprospirales</taxon>
        <taxon>Haliscomenobacteraceae</taxon>
        <taxon>Haliscomenobacter</taxon>
    </lineage>
</organism>
<dbReference type="OrthoDB" id="1293445at2"/>
<proteinExistence type="predicted"/>
<dbReference type="RefSeq" id="WP_013765255.1">
    <property type="nucleotide sequence ID" value="NC_015510.1"/>
</dbReference>
<reference key="2">
    <citation type="submission" date="2011-04" db="EMBL/GenBank/DDBJ databases">
        <title>Complete sequence of chromosome of Haliscomenobacter hydrossis DSM 1100.</title>
        <authorList>
            <consortium name="US DOE Joint Genome Institute (JGI-PGF)"/>
            <person name="Lucas S."/>
            <person name="Han J."/>
            <person name="Lapidus A."/>
            <person name="Bruce D."/>
            <person name="Goodwin L."/>
            <person name="Pitluck S."/>
            <person name="Peters L."/>
            <person name="Kyrpides N."/>
            <person name="Mavromatis K."/>
            <person name="Ivanova N."/>
            <person name="Ovchinnikova G."/>
            <person name="Pagani I."/>
            <person name="Daligault H."/>
            <person name="Detter J.C."/>
            <person name="Han C."/>
            <person name="Land M."/>
            <person name="Hauser L."/>
            <person name="Markowitz V."/>
            <person name="Cheng J.-F."/>
            <person name="Hugenholtz P."/>
            <person name="Woyke T."/>
            <person name="Wu D."/>
            <person name="Verbarg S."/>
            <person name="Frueling A."/>
            <person name="Brambilla E."/>
            <person name="Klenk H.-P."/>
            <person name="Eisen J.A."/>
        </authorList>
    </citation>
    <scope>NUCLEOTIDE SEQUENCE</scope>
    <source>
        <strain>DSM 1100</strain>
    </source>
</reference>
<feature type="chain" id="PRO_5003317478" evidence="1">
    <location>
        <begin position="23"/>
        <end position="490"/>
    </location>
</feature>
<keyword evidence="3" id="KW-1185">Reference proteome</keyword>
<dbReference type="Proteomes" id="UP000008461">
    <property type="component" value="Chromosome"/>
</dbReference>
<gene>
    <name evidence="2" type="ordered locus">Halhy_2843</name>
</gene>
<dbReference type="EMBL" id="CP002691">
    <property type="protein sequence ID" value="AEE50708.1"/>
    <property type="molecule type" value="Genomic_DNA"/>
</dbReference>
<protein>
    <submittedName>
        <fullName evidence="2">Uncharacterized protein</fullName>
    </submittedName>
</protein>
<dbReference type="HOGENOM" id="CLU_548314_0_0_10"/>
<evidence type="ECO:0000256" key="1">
    <source>
        <dbReference type="SAM" id="SignalP"/>
    </source>
</evidence>
<name>F4L349_HALH1</name>
<reference evidence="2 3" key="1">
    <citation type="journal article" date="2011" name="Stand. Genomic Sci.">
        <title>Complete genome sequence of Haliscomenobacter hydrossis type strain (O).</title>
        <authorList>
            <consortium name="US DOE Joint Genome Institute (JGI-PGF)"/>
            <person name="Daligault H."/>
            <person name="Lapidus A."/>
            <person name="Zeytun A."/>
            <person name="Nolan M."/>
            <person name="Lucas S."/>
            <person name="Del Rio T.G."/>
            <person name="Tice H."/>
            <person name="Cheng J.F."/>
            <person name="Tapia R."/>
            <person name="Han C."/>
            <person name="Goodwin L."/>
            <person name="Pitluck S."/>
            <person name="Liolios K."/>
            <person name="Pagani I."/>
            <person name="Ivanova N."/>
            <person name="Huntemann M."/>
            <person name="Mavromatis K."/>
            <person name="Mikhailova N."/>
            <person name="Pati A."/>
            <person name="Chen A."/>
            <person name="Palaniappan K."/>
            <person name="Land M."/>
            <person name="Hauser L."/>
            <person name="Brambilla E.M."/>
            <person name="Rohde M."/>
            <person name="Verbarg S."/>
            <person name="Goker M."/>
            <person name="Bristow J."/>
            <person name="Eisen J.A."/>
            <person name="Markowitz V."/>
            <person name="Hugenholtz P."/>
            <person name="Kyrpides N.C."/>
            <person name="Klenk H.P."/>
            <person name="Woyke T."/>
        </authorList>
    </citation>
    <scope>NUCLEOTIDE SEQUENCE [LARGE SCALE GENOMIC DNA]</scope>
    <source>
        <strain evidence="3">ATCC 27775 / DSM 1100 / LMG 10767 / O</strain>
    </source>
</reference>